<reference evidence="3" key="1">
    <citation type="submission" date="2021-07" db="EMBL/GenBank/DDBJ databases">
        <title>Candidatus Kaistella beijingensis sp. nov. isolated from a municipal wastewater treatment plant is involved in sludge foaming.</title>
        <authorList>
            <person name="Song Y."/>
            <person name="Liu S.-J."/>
        </authorList>
    </citation>
    <scope>NUCLEOTIDE SEQUENCE</scope>
    <source>
        <strain evidence="3">DSM 43998</strain>
    </source>
</reference>
<dbReference type="CDD" id="cd00085">
    <property type="entry name" value="HNHc"/>
    <property type="match status" value="1"/>
</dbReference>
<dbReference type="SMART" id="SM00507">
    <property type="entry name" value="HNHc"/>
    <property type="match status" value="1"/>
</dbReference>
<dbReference type="Proteomes" id="UP000887023">
    <property type="component" value="Chromosome"/>
</dbReference>
<feature type="region of interest" description="Disordered" evidence="1">
    <location>
        <begin position="302"/>
        <end position="334"/>
    </location>
</feature>
<keyword evidence="3" id="KW-0540">Nuclease</keyword>
<feature type="region of interest" description="Disordered" evidence="1">
    <location>
        <begin position="182"/>
        <end position="210"/>
    </location>
</feature>
<evidence type="ECO:0000256" key="1">
    <source>
        <dbReference type="SAM" id="MobiDB-lite"/>
    </source>
</evidence>
<keyword evidence="3" id="KW-0378">Hydrolase</keyword>
<organism evidence="3 4">
    <name type="scientific">Skermania pinensis</name>
    <dbReference type="NCBI Taxonomy" id="39122"/>
    <lineage>
        <taxon>Bacteria</taxon>
        <taxon>Bacillati</taxon>
        <taxon>Actinomycetota</taxon>
        <taxon>Actinomycetes</taxon>
        <taxon>Mycobacteriales</taxon>
        <taxon>Gordoniaceae</taxon>
        <taxon>Skermania</taxon>
    </lineage>
</organism>
<proteinExistence type="predicted"/>
<protein>
    <submittedName>
        <fullName evidence="3">HNH endonuclease</fullName>
    </submittedName>
</protein>
<gene>
    <name evidence="3" type="ORF">KV203_06140</name>
</gene>
<dbReference type="GO" id="GO:0004519">
    <property type="term" value="F:endonuclease activity"/>
    <property type="evidence" value="ECO:0007669"/>
    <property type="project" value="UniProtKB-KW"/>
</dbReference>
<dbReference type="Pfam" id="PF02720">
    <property type="entry name" value="DUF222"/>
    <property type="match status" value="1"/>
</dbReference>
<evidence type="ECO:0000259" key="2">
    <source>
        <dbReference type="SMART" id="SM00507"/>
    </source>
</evidence>
<dbReference type="InterPro" id="IPR003870">
    <property type="entry name" value="DUF222"/>
</dbReference>
<dbReference type="RefSeq" id="WP_066469036.1">
    <property type="nucleotide sequence ID" value="NZ_CBCRUZ010000009.1"/>
</dbReference>
<feature type="compositionally biased region" description="Low complexity" evidence="1">
    <location>
        <begin position="238"/>
        <end position="249"/>
    </location>
</feature>
<dbReference type="InterPro" id="IPR003615">
    <property type="entry name" value="HNH_nuc"/>
</dbReference>
<evidence type="ECO:0000313" key="3">
    <source>
        <dbReference type="EMBL" id="QXQ14947.1"/>
    </source>
</evidence>
<name>A0ABX8SAV5_9ACTN</name>
<keyword evidence="3" id="KW-0255">Endonuclease</keyword>
<sequence>MNQFGRSETPDAVTAALDADLDTLSAVLPDTGTAALHLLQELERLQRRITAVGYRLIRTVVEAPSDEFGGQRSRNVLAGALRIHPKDAGARVFEALDLTAGCTLTGEPLEPVLAAVAAEVEAGRVGRDHVTVIRTFLHDLPTAVDMQTRGKAEEELASAAVTLRPDQLRKLATHLGAILNPDGNLTDERDRQRKRGVRLGDQERDGMSKISGYVSPELRAGLEAVFAKLAAPGMCNPEDPVPVVEGDPPTEQAGRDQRSASQRRHDALNAMVRAMLTSGDLGRHAGLPVTIVITATVGDLLGAAEPQPQPQPGRAATPPPPPPAAPPDSGGRCGKAYTATGTWIPYRDLIRMATHAWHYLAIFDDHTDQPLYLGRSKRLASPDQRIVTTAQYGGCSFPSCPRPASDCELHHVTSWLELGPTDITDLAPACPHHHRLVDQGWRVYRNPNTARIDWVPPQWLDPEQKPRTNTYHRPAQWFRHRAGFGSDAA</sequence>
<dbReference type="EMBL" id="CP079105">
    <property type="protein sequence ID" value="QXQ14947.1"/>
    <property type="molecule type" value="Genomic_DNA"/>
</dbReference>
<feature type="domain" description="HNH nuclease" evidence="2">
    <location>
        <begin position="383"/>
        <end position="435"/>
    </location>
</feature>
<feature type="compositionally biased region" description="Basic and acidic residues" evidence="1">
    <location>
        <begin position="198"/>
        <end position="207"/>
    </location>
</feature>
<accession>A0ABX8SAV5</accession>
<keyword evidence="4" id="KW-1185">Reference proteome</keyword>
<feature type="compositionally biased region" description="Pro residues" evidence="1">
    <location>
        <begin position="307"/>
        <end position="326"/>
    </location>
</feature>
<evidence type="ECO:0000313" key="4">
    <source>
        <dbReference type="Proteomes" id="UP000887023"/>
    </source>
</evidence>
<feature type="compositionally biased region" description="Basic and acidic residues" evidence="1">
    <location>
        <begin position="253"/>
        <end position="264"/>
    </location>
</feature>
<feature type="region of interest" description="Disordered" evidence="1">
    <location>
        <begin position="238"/>
        <end position="264"/>
    </location>
</feature>